<keyword evidence="2" id="KW-0560">Oxidoreductase</keyword>
<name>A0AAD8T8V6_LOLMU</name>
<dbReference type="PANTHER" id="PTHR43180:SF46">
    <property type="entry name" value="SEX DETERMINATION PROTEIN TASSELSEED-2"/>
    <property type="match status" value="1"/>
</dbReference>
<dbReference type="AlphaFoldDB" id="A0AAD8T8V6"/>
<dbReference type="FunFam" id="3.40.50.720:FF:000084">
    <property type="entry name" value="Short-chain dehydrogenase reductase"/>
    <property type="match status" value="1"/>
</dbReference>
<evidence type="ECO:0000256" key="2">
    <source>
        <dbReference type="ARBA" id="ARBA00023002"/>
    </source>
</evidence>
<organism evidence="3 4">
    <name type="scientific">Lolium multiflorum</name>
    <name type="common">Italian ryegrass</name>
    <name type="synonym">Lolium perenne subsp. multiflorum</name>
    <dbReference type="NCBI Taxonomy" id="4521"/>
    <lineage>
        <taxon>Eukaryota</taxon>
        <taxon>Viridiplantae</taxon>
        <taxon>Streptophyta</taxon>
        <taxon>Embryophyta</taxon>
        <taxon>Tracheophyta</taxon>
        <taxon>Spermatophyta</taxon>
        <taxon>Magnoliopsida</taxon>
        <taxon>Liliopsida</taxon>
        <taxon>Poales</taxon>
        <taxon>Poaceae</taxon>
        <taxon>BOP clade</taxon>
        <taxon>Pooideae</taxon>
        <taxon>Poodae</taxon>
        <taxon>Poeae</taxon>
        <taxon>Poeae Chloroplast Group 2 (Poeae type)</taxon>
        <taxon>Loliodinae</taxon>
        <taxon>Loliinae</taxon>
        <taxon>Lolium</taxon>
    </lineage>
</organism>
<dbReference type="PRINTS" id="PR00080">
    <property type="entry name" value="SDRFAMILY"/>
</dbReference>
<reference evidence="3" key="1">
    <citation type="submission" date="2023-07" db="EMBL/GenBank/DDBJ databases">
        <title>A chromosome-level genome assembly of Lolium multiflorum.</title>
        <authorList>
            <person name="Chen Y."/>
            <person name="Copetti D."/>
            <person name="Kolliker R."/>
            <person name="Studer B."/>
        </authorList>
    </citation>
    <scope>NUCLEOTIDE SEQUENCE</scope>
    <source>
        <strain evidence="3">02402/16</strain>
        <tissue evidence="3">Leaf</tissue>
    </source>
</reference>
<sequence length="316" mass="32850">MFRAVQLVIREKYGRVVHAAISSGRVHGFSTAASPQAQRLAGKVAVITGAASGIGKATAAEFIRNGAKVIIADVQDDQGRSVAAELGPNATYTRCDVTDEAQIAAAVDLAVERHGHLDILYSNAGVSGSPLQSSVGALDLDDFDRVMAVNARSAVACIKHGARVMAPGRRGGSILCTASVIGVLSYGSPILAYAVSKATVIAAVRAAAGPLARDRVRVNAISPHAIATPLTVRSMAEMFPDAGEDALVRVVERDWSELDGTVLAVEDVARAALYLASDEARYVTGHNLLLDGGFTAHKGVSMPSLEAEDGSAVRRQ</sequence>
<dbReference type="InterPro" id="IPR002347">
    <property type="entry name" value="SDR_fam"/>
</dbReference>
<comment type="similarity">
    <text evidence="1">Belongs to the short-chain dehydrogenases/reductases (SDR) family.</text>
</comment>
<dbReference type="Proteomes" id="UP001231189">
    <property type="component" value="Unassembled WGS sequence"/>
</dbReference>
<evidence type="ECO:0000313" key="4">
    <source>
        <dbReference type="Proteomes" id="UP001231189"/>
    </source>
</evidence>
<evidence type="ECO:0000313" key="3">
    <source>
        <dbReference type="EMBL" id="KAK1678159.1"/>
    </source>
</evidence>
<dbReference type="SUPFAM" id="SSF51735">
    <property type="entry name" value="NAD(P)-binding Rossmann-fold domains"/>
    <property type="match status" value="1"/>
</dbReference>
<accession>A0AAD8T8V6</accession>
<dbReference type="InterPro" id="IPR036291">
    <property type="entry name" value="NAD(P)-bd_dom_sf"/>
</dbReference>
<protein>
    <submittedName>
        <fullName evidence="3">Uncharacterized protein</fullName>
    </submittedName>
</protein>
<dbReference type="EMBL" id="JAUUTY010000002">
    <property type="protein sequence ID" value="KAK1678159.1"/>
    <property type="molecule type" value="Genomic_DNA"/>
</dbReference>
<dbReference type="Pfam" id="PF13561">
    <property type="entry name" value="adh_short_C2"/>
    <property type="match status" value="1"/>
</dbReference>
<dbReference type="GO" id="GO:0016491">
    <property type="term" value="F:oxidoreductase activity"/>
    <property type="evidence" value="ECO:0007669"/>
    <property type="project" value="UniProtKB-KW"/>
</dbReference>
<dbReference type="Gene3D" id="3.40.50.720">
    <property type="entry name" value="NAD(P)-binding Rossmann-like Domain"/>
    <property type="match status" value="1"/>
</dbReference>
<evidence type="ECO:0000256" key="1">
    <source>
        <dbReference type="ARBA" id="ARBA00006484"/>
    </source>
</evidence>
<proteinExistence type="inferred from homology"/>
<comment type="caution">
    <text evidence="3">The sequence shown here is derived from an EMBL/GenBank/DDBJ whole genome shotgun (WGS) entry which is preliminary data.</text>
</comment>
<keyword evidence="4" id="KW-1185">Reference proteome</keyword>
<gene>
    <name evidence="3" type="ORF">QYE76_039007</name>
</gene>
<dbReference type="PRINTS" id="PR00081">
    <property type="entry name" value="GDHRDH"/>
</dbReference>
<dbReference type="PANTHER" id="PTHR43180">
    <property type="entry name" value="3-OXOACYL-(ACYL-CARRIER-PROTEIN) REDUCTASE (AFU_ORTHOLOGUE AFUA_6G11210)"/>
    <property type="match status" value="1"/>
</dbReference>